<reference evidence="2 3" key="1">
    <citation type="journal article" date="2012" name="J. Bacteriol.">
        <title>Genome sequence of an alkane-degrading bacterium, Alcanivorax pacificus type strain W11-5, isolated from deep sea sediment.</title>
        <authorList>
            <person name="Lai Q."/>
            <person name="Shao Z."/>
        </authorList>
    </citation>
    <scope>NUCLEOTIDE SEQUENCE [LARGE SCALE GENOMIC DNA]</scope>
    <source>
        <strain evidence="2 3">W11-5</strain>
    </source>
</reference>
<name>A0A0B4XS34_9GAMM</name>
<evidence type="ECO:0000313" key="2">
    <source>
        <dbReference type="EMBL" id="AJD49580.1"/>
    </source>
</evidence>
<dbReference type="AlphaFoldDB" id="A0A0B4XS34"/>
<dbReference type="HOGENOM" id="CLU_738968_0_0_6"/>
<keyword evidence="1" id="KW-1133">Transmembrane helix</keyword>
<dbReference type="STRING" id="391936.S7S_15840"/>
<evidence type="ECO:0000256" key="1">
    <source>
        <dbReference type="SAM" id="Phobius"/>
    </source>
</evidence>
<evidence type="ECO:0008006" key="4">
    <source>
        <dbReference type="Google" id="ProtNLM"/>
    </source>
</evidence>
<evidence type="ECO:0000313" key="3">
    <source>
        <dbReference type="Proteomes" id="UP000006764"/>
    </source>
</evidence>
<dbReference type="EMBL" id="CP004387">
    <property type="protein sequence ID" value="AJD49580.1"/>
    <property type="molecule type" value="Genomic_DNA"/>
</dbReference>
<keyword evidence="3" id="KW-1185">Reference proteome</keyword>
<gene>
    <name evidence="2" type="ORF">S7S_15840</name>
</gene>
<sequence length="389" mass="42073">MPQADMARWRQWIIGERPLLRELAVLLLASLLIGLYFLEHLDSRLAEARRDYLGALAIQVAENAVEYTATNNLVSLNVIARRTGELGPVARVTLEDAGGRVLASSGTPVEAAPVQQPMRLADGGIVGVVKLWPAAETATRKKVEAGFVLLVLCLLGLRVLVLMLERRLRGEPLWHLPPAAPAPVEEQAPEAAAPVPVTAVLRLALVNEAHLRGRYTDSLFASLLAPYEQALAEVTLLYGGALQTRLDEGALIGFQGEPADAAFNAVCAGMLFLKVSRQLAEQRKQAGQMALEFKLLVTGDRDPVRSLACCEAGVPGRLHVPENELLALSLDTRSLYRPEQALTVHCADGDDLRLQPLEQLAQRYQAQINDQAVRLAVGAPESGVGSPQR</sequence>
<dbReference type="OrthoDB" id="6075482at2"/>
<accession>A0A0B4XS34</accession>
<dbReference type="KEGG" id="apac:S7S_15840"/>
<proteinExistence type="predicted"/>
<organism evidence="2 3">
    <name type="scientific">Isoalcanivorax pacificus W11-5</name>
    <dbReference type="NCBI Taxonomy" id="391936"/>
    <lineage>
        <taxon>Bacteria</taxon>
        <taxon>Pseudomonadati</taxon>
        <taxon>Pseudomonadota</taxon>
        <taxon>Gammaproteobacteria</taxon>
        <taxon>Oceanospirillales</taxon>
        <taxon>Alcanivoracaceae</taxon>
        <taxon>Isoalcanivorax</taxon>
    </lineage>
</organism>
<dbReference type="Proteomes" id="UP000006764">
    <property type="component" value="Chromosome"/>
</dbReference>
<keyword evidence="1" id="KW-0472">Membrane</keyword>
<dbReference type="RefSeq" id="WP_008733374.1">
    <property type="nucleotide sequence ID" value="NZ_CP004387.1"/>
</dbReference>
<keyword evidence="1" id="KW-0812">Transmembrane</keyword>
<feature type="transmembrane region" description="Helical" evidence="1">
    <location>
        <begin position="145"/>
        <end position="164"/>
    </location>
</feature>
<protein>
    <recommendedName>
        <fullName evidence="4">Guanylate cyclase domain-containing protein</fullName>
    </recommendedName>
</protein>